<proteinExistence type="predicted"/>
<dbReference type="PANTHER" id="PTHR39465">
    <property type="entry name" value="DNA LIGASE D, 3'-PHOSPHOESTERASE DOMAIN"/>
    <property type="match status" value="1"/>
</dbReference>
<dbReference type="PANTHER" id="PTHR39465:SF1">
    <property type="entry name" value="DNA LIGASE D 3'-PHOSPHOESTERASE DOMAIN-CONTAINING PROTEIN"/>
    <property type="match status" value="1"/>
</dbReference>
<gene>
    <name evidence="3" type="ORF">K1Y79_03855</name>
</gene>
<evidence type="ECO:0000259" key="2">
    <source>
        <dbReference type="Pfam" id="PF13298"/>
    </source>
</evidence>
<organism evidence="3 4">
    <name type="scientific">Chitinophaga rhizophila</name>
    <dbReference type="NCBI Taxonomy" id="2866212"/>
    <lineage>
        <taxon>Bacteria</taxon>
        <taxon>Pseudomonadati</taxon>
        <taxon>Bacteroidota</taxon>
        <taxon>Chitinophagia</taxon>
        <taxon>Chitinophagales</taxon>
        <taxon>Chitinophagaceae</taxon>
        <taxon>Chitinophaga</taxon>
    </lineage>
</organism>
<dbReference type="Proteomes" id="UP000812961">
    <property type="component" value="Unassembled WGS sequence"/>
</dbReference>
<dbReference type="NCBIfam" id="TIGR02777">
    <property type="entry name" value="LigD_PE_dom"/>
    <property type="match status" value="1"/>
</dbReference>
<sequence length="130" mass="14572">MGLTKYKEKRSFDKTPEPTGGNADGNELRFVVQKHAASHLHYDFRLEMRGVLKSWAVPKGPSVNPADKRLAMEVEDHPYDYRNFEGIIPKGNFGAGTVIVWDEGTYEPLEPTGDKKKDEKALLEVGIVAQ</sequence>
<dbReference type="InterPro" id="IPR014144">
    <property type="entry name" value="LigD_PE_domain"/>
</dbReference>
<feature type="domain" description="DNA ligase D 3'-phosphoesterase" evidence="2">
    <location>
        <begin position="33"/>
        <end position="117"/>
    </location>
</feature>
<dbReference type="RefSeq" id="WP_220248679.1">
    <property type="nucleotide sequence ID" value="NZ_JAICCF010000001.1"/>
</dbReference>
<evidence type="ECO:0000256" key="1">
    <source>
        <dbReference type="SAM" id="MobiDB-lite"/>
    </source>
</evidence>
<feature type="compositionally biased region" description="Basic and acidic residues" evidence="1">
    <location>
        <begin position="1"/>
        <end position="16"/>
    </location>
</feature>
<protein>
    <recommendedName>
        <fullName evidence="2">DNA ligase D 3'-phosphoesterase domain-containing protein</fullName>
    </recommendedName>
</protein>
<evidence type="ECO:0000313" key="3">
    <source>
        <dbReference type="EMBL" id="MBW8683459.1"/>
    </source>
</evidence>
<accession>A0ABS7G9I6</accession>
<name>A0ABS7G9I6_9BACT</name>
<dbReference type="Pfam" id="PF13298">
    <property type="entry name" value="LigD_N"/>
    <property type="match status" value="1"/>
</dbReference>
<comment type="caution">
    <text evidence="3">The sequence shown here is derived from an EMBL/GenBank/DDBJ whole genome shotgun (WGS) entry which is preliminary data.</text>
</comment>
<keyword evidence="4" id="KW-1185">Reference proteome</keyword>
<evidence type="ECO:0000313" key="4">
    <source>
        <dbReference type="Proteomes" id="UP000812961"/>
    </source>
</evidence>
<feature type="region of interest" description="Disordered" evidence="1">
    <location>
        <begin position="1"/>
        <end position="26"/>
    </location>
</feature>
<dbReference type="EMBL" id="JAICCF010000001">
    <property type="protein sequence ID" value="MBW8683459.1"/>
    <property type="molecule type" value="Genomic_DNA"/>
</dbReference>
<reference evidence="3 4" key="1">
    <citation type="submission" date="2021-08" db="EMBL/GenBank/DDBJ databases">
        <title>The genome sequence of Chitinophaga sp. B61.</title>
        <authorList>
            <person name="Zhang X."/>
        </authorList>
    </citation>
    <scope>NUCLEOTIDE SEQUENCE [LARGE SCALE GENOMIC DNA]</scope>
    <source>
        <strain evidence="3 4">B61</strain>
    </source>
</reference>